<evidence type="ECO:0000256" key="8">
    <source>
        <dbReference type="ARBA" id="ARBA00023170"/>
    </source>
</evidence>
<keyword evidence="16" id="KW-1185">Reference proteome</keyword>
<feature type="signal peptide" evidence="12">
    <location>
        <begin position="1"/>
        <end position="24"/>
    </location>
</feature>
<evidence type="ECO:0000256" key="10">
    <source>
        <dbReference type="PROSITE-ProRule" id="PRU01360"/>
    </source>
</evidence>
<dbReference type="RefSeq" id="WP_182424240.1">
    <property type="nucleotide sequence ID" value="NZ_JACOOK010000006.1"/>
</dbReference>
<dbReference type="InterPro" id="IPR036942">
    <property type="entry name" value="Beta-barrel_TonB_sf"/>
</dbReference>
<dbReference type="InterPro" id="IPR012910">
    <property type="entry name" value="Plug_dom"/>
</dbReference>
<evidence type="ECO:0000256" key="4">
    <source>
        <dbReference type="ARBA" id="ARBA00022692"/>
    </source>
</evidence>
<dbReference type="InterPro" id="IPR000531">
    <property type="entry name" value="Beta-barrel_TonB"/>
</dbReference>
<dbReference type="EMBL" id="JACOOK010000006">
    <property type="protein sequence ID" value="MBC5617531.1"/>
    <property type="molecule type" value="Genomic_DNA"/>
</dbReference>
<dbReference type="PANTHER" id="PTHR30069:SF29">
    <property type="entry name" value="HEMOGLOBIN AND HEMOGLOBIN-HAPTOGLOBIN-BINDING PROTEIN 1-RELATED"/>
    <property type="match status" value="1"/>
</dbReference>
<keyword evidence="6 11" id="KW-0798">TonB box</keyword>
<evidence type="ECO:0000313" key="16">
    <source>
        <dbReference type="Proteomes" id="UP000636891"/>
    </source>
</evidence>
<reference evidence="15 16" key="1">
    <citation type="submission" date="2020-08" db="EMBL/GenBank/DDBJ databases">
        <title>Genome public.</title>
        <authorList>
            <person name="Liu C."/>
            <person name="Sun Q."/>
        </authorList>
    </citation>
    <scope>NUCLEOTIDE SEQUENCE [LARGE SCALE GENOMIC DNA]</scope>
    <source>
        <strain evidence="15 16">New-7</strain>
    </source>
</reference>
<keyword evidence="4 10" id="KW-0812">Transmembrane</keyword>
<gene>
    <name evidence="15" type="ORF">H8S08_10960</name>
</gene>
<dbReference type="InterPro" id="IPR039426">
    <property type="entry name" value="TonB-dep_rcpt-like"/>
</dbReference>
<keyword evidence="8 15" id="KW-0675">Receptor</keyword>
<dbReference type="Gene3D" id="2.40.170.20">
    <property type="entry name" value="TonB-dependent receptor, beta-barrel domain"/>
    <property type="match status" value="1"/>
</dbReference>
<evidence type="ECO:0000259" key="14">
    <source>
        <dbReference type="Pfam" id="PF07715"/>
    </source>
</evidence>
<keyword evidence="2 10" id="KW-0813">Transport</keyword>
<protein>
    <submittedName>
        <fullName evidence="15">TonB-dependent receptor</fullName>
    </submittedName>
</protein>
<evidence type="ECO:0000256" key="1">
    <source>
        <dbReference type="ARBA" id="ARBA00004571"/>
    </source>
</evidence>
<name>A0ABR7CPC8_9BACT</name>
<keyword evidence="5 12" id="KW-0732">Signal</keyword>
<dbReference type="InterPro" id="IPR037066">
    <property type="entry name" value="Plug_dom_sf"/>
</dbReference>
<comment type="similarity">
    <text evidence="10 11">Belongs to the TonB-dependent receptor family.</text>
</comment>
<evidence type="ECO:0000256" key="2">
    <source>
        <dbReference type="ARBA" id="ARBA00022448"/>
    </source>
</evidence>
<dbReference type="PANTHER" id="PTHR30069">
    <property type="entry name" value="TONB-DEPENDENT OUTER MEMBRANE RECEPTOR"/>
    <property type="match status" value="1"/>
</dbReference>
<evidence type="ECO:0000256" key="6">
    <source>
        <dbReference type="ARBA" id="ARBA00023077"/>
    </source>
</evidence>
<evidence type="ECO:0000256" key="12">
    <source>
        <dbReference type="SAM" id="SignalP"/>
    </source>
</evidence>
<dbReference type="Proteomes" id="UP000636891">
    <property type="component" value="Unassembled WGS sequence"/>
</dbReference>
<organism evidence="15 16">
    <name type="scientific">Alistipes hominis</name>
    <dbReference type="NCBI Taxonomy" id="2763015"/>
    <lineage>
        <taxon>Bacteria</taxon>
        <taxon>Pseudomonadati</taxon>
        <taxon>Bacteroidota</taxon>
        <taxon>Bacteroidia</taxon>
        <taxon>Bacteroidales</taxon>
        <taxon>Rikenellaceae</taxon>
        <taxon>Alistipes</taxon>
    </lineage>
</organism>
<evidence type="ECO:0000256" key="11">
    <source>
        <dbReference type="RuleBase" id="RU003357"/>
    </source>
</evidence>
<comment type="subcellular location">
    <subcellularLocation>
        <location evidence="1 10">Cell outer membrane</location>
        <topology evidence="1 10">Multi-pass membrane protein</topology>
    </subcellularLocation>
</comment>
<feature type="domain" description="TonB-dependent receptor plug" evidence="14">
    <location>
        <begin position="50"/>
        <end position="165"/>
    </location>
</feature>
<dbReference type="PROSITE" id="PS52016">
    <property type="entry name" value="TONB_DEPENDENT_REC_3"/>
    <property type="match status" value="1"/>
</dbReference>
<evidence type="ECO:0000313" key="15">
    <source>
        <dbReference type="EMBL" id="MBC5617531.1"/>
    </source>
</evidence>
<evidence type="ECO:0000256" key="5">
    <source>
        <dbReference type="ARBA" id="ARBA00022729"/>
    </source>
</evidence>
<evidence type="ECO:0000256" key="7">
    <source>
        <dbReference type="ARBA" id="ARBA00023136"/>
    </source>
</evidence>
<sequence length="625" mass="69741">MNVPTKLYLCAAMACCGMISARSAVPERFADSVRMDEVIVTGSRPAVNFRNLPMSVSVVEERQIERRFEPSLLPVLTEQVPGLFITGRGVMGYGVAAGAAGGMKIRGVGGEPTSGVLVLIDGHPQYMGLMGHPLADSYQSMNAERVEVVRGPASILYGSNAMGGVVNIITKKGQADGVYNMARLMYGSFNTLNVEVSNAVRKGKFNSFAALNYSHTDGHRKDMGFGGWGGYLKLGYDFTAHWKAFADVNLNHFAASNPGSVTAPLIDNDALITRGMTSFSLDNRYERTSGSLKFFYNFGYHKIDDGHSPGQPSPDYRFRSRDRMLGITAYQSYRLFTGNQTTLGADYQRSGGRAWNRYPDRDEQLADKTLNDVAVYLNMQQTLARWMTLNAGVRMDYNPHFGAQWVPQFGISFPIAPETVLKAILSKGFRTPTIREMYMFPPQNPDLRPERLMNYEFSVTQSFWQRKLSLSANVYYLKGDNTIQAVFDGNRPINVNTGRIENYGVELTARYRAARSLAFSGNYSWLHMEYKILAAPQHKLYAGIDFIRPRWSVSTGVQYVRGLYTDLKAPGTEQFVLWNLRASWQASSVVELFARGENLLAQDYEINAGYPMPRATVFGGVNLRF</sequence>
<dbReference type="Gene3D" id="2.170.130.10">
    <property type="entry name" value="TonB-dependent receptor, plug domain"/>
    <property type="match status" value="1"/>
</dbReference>
<dbReference type="SUPFAM" id="SSF56935">
    <property type="entry name" value="Porins"/>
    <property type="match status" value="1"/>
</dbReference>
<comment type="caution">
    <text evidence="15">The sequence shown here is derived from an EMBL/GenBank/DDBJ whole genome shotgun (WGS) entry which is preliminary data.</text>
</comment>
<evidence type="ECO:0000256" key="9">
    <source>
        <dbReference type="ARBA" id="ARBA00023237"/>
    </source>
</evidence>
<feature type="chain" id="PRO_5045203127" evidence="12">
    <location>
        <begin position="25"/>
        <end position="625"/>
    </location>
</feature>
<keyword evidence="7 10" id="KW-0472">Membrane</keyword>
<dbReference type="Pfam" id="PF00593">
    <property type="entry name" value="TonB_dep_Rec_b-barrel"/>
    <property type="match status" value="1"/>
</dbReference>
<keyword evidence="3 10" id="KW-1134">Transmembrane beta strand</keyword>
<evidence type="ECO:0000256" key="3">
    <source>
        <dbReference type="ARBA" id="ARBA00022452"/>
    </source>
</evidence>
<evidence type="ECO:0000259" key="13">
    <source>
        <dbReference type="Pfam" id="PF00593"/>
    </source>
</evidence>
<proteinExistence type="inferred from homology"/>
<keyword evidence="9 10" id="KW-0998">Cell outer membrane</keyword>
<dbReference type="CDD" id="cd01347">
    <property type="entry name" value="ligand_gated_channel"/>
    <property type="match status" value="1"/>
</dbReference>
<dbReference type="Pfam" id="PF07715">
    <property type="entry name" value="Plug"/>
    <property type="match status" value="1"/>
</dbReference>
<feature type="domain" description="TonB-dependent receptor-like beta-barrel" evidence="13">
    <location>
        <begin position="215"/>
        <end position="599"/>
    </location>
</feature>
<accession>A0ABR7CPC8</accession>